<dbReference type="AlphaFoldDB" id="A0A1Y6BMC6"/>
<protein>
    <submittedName>
        <fullName evidence="7">RNA polymerase sigma-70 factor, ECF subfamily</fullName>
    </submittedName>
</protein>
<evidence type="ECO:0000256" key="3">
    <source>
        <dbReference type="ARBA" id="ARBA00023082"/>
    </source>
</evidence>
<keyword evidence="4" id="KW-0804">Transcription</keyword>
<feature type="domain" description="PhyR sigma2" evidence="6">
    <location>
        <begin position="5"/>
        <end position="58"/>
    </location>
</feature>
<organism evidence="7 8">
    <name type="scientific">Tistlia consotensis USBA 355</name>
    <dbReference type="NCBI Taxonomy" id="560819"/>
    <lineage>
        <taxon>Bacteria</taxon>
        <taxon>Pseudomonadati</taxon>
        <taxon>Pseudomonadota</taxon>
        <taxon>Alphaproteobacteria</taxon>
        <taxon>Rhodospirillales</taxon>
        <taxon>Rhodovibrionaceae</taxon>
        <taxon>Tistlia</taxon>
    </lineage>
</organism>
<dbReference type="PANTHER" id="PTHR43133:SF25">
    <property type="entry name" value="RNA POLYMERASE SIGMA FACTOR RFAY-RELATED"/>
    <property type="match status" value="1"/>
</dbReference>
<dbReference type="SUPFAM" id="SSF88946">
    <property type="entry name" value="Sigma2 domain of RNA polymerase sigma factors"/>
    <property type="match status" value="1"/>
</dbReference>
<accession>A0A1Y6BMC6</accession>
<keyword evidence="3" id="KW-0731">Sigma factor</keyword>
<dbReference type="InterPro" id="IPR013249">
    <property type="entry name" value="RNA_pol_sigma70_r4_t2"/>
</dbReference>
<dbReference type="CDD" id="cd06171">
    <property type="entry name" value="Sigma70_r4"/>
    <property type="match status" value="1"/>
</dbReference>
<proteinExistence type="inferred from homology"/>
<comment type="similarity">
    <text evidence="1">Belongs to the sigma-70 factor family. ECF subfamily.</text>
</comment>
<sequence length="165" mass="18905">MRQAIIEEIPHLRRFARGLLRDVEAADDLVQDCIVRALTKEALYDPERSLRAWLFTLLRNLFVSRLRSARLRHERPLEEGDAEPGVAAGQTEQVLARQMLALLQRLPAEQREVLLLVSVEELTYRETAEILGIPPGTVMSRLARGREALRRLQQEADAPPLRRVK</sequence>
<name>A0A1Y6BMC6_9PROT</name>
<gene>
    <name evidence="7" type="ORF">SAMN05428998_105295</name>
</gene>
<dbReference type="Gene3D" id="1.10.1740.10">
    <property type="match status" value="1"/>
</dbReference>
<dbReference type="Proteomes" id="UP000192917">
    <property type="component" value="Unassembled WGS sequence"/>
</dbReference>
<keyword evidence="2" id="KW-0805">Transcription regulation</keyword>
<reference evidence="7 8" key="1">
    <citation type="submission" date="2017-04" db="EMBL/GenBank/DDBJ databases">
        <authorList>
            <person name="Afonso C.L."/>
            <person name="Miller P.J."/>
            <person name="Scott M.A."/>
            <person name="Spackman E."/>
            <person name="Goraichik I."/>
            <person name="Dimitrov K.M."/>
            <person name="Suarez D.L."/>
            <person name="Swayne D.E."/>
        </authorList>
    </citation>
    <scope>NUCLEOTIDE SEQUENCE [LARGE SCALE GENOMIC DNA]</scope>
    <source>
        <strain evidence="7 8">USBA 355</strain>
    </source>
</reference>
<evidence type="ECO:0000313" key="8">
    <source>
        <dbReference type="Proteomes" id="UP000192917"/>
    </source>
</evidence>
<evidence type="ECO:0000313" key="7">
    <source>
        <dbReference type="EMBL" id="SMF14755.1"/>
    </source>
</evidence>
<evidence type="ECO:0000256" key="4">
    <source>
        <dbReference type="ARBA" id="ARBA00023163"/>
    </source>
</evidence>
<dbReference type="STRING" id="560819.SAMN05428998_105295"/>
<dbReference type="GO" id="GO:0006352">
    <property type="term" value="P:DNA-templated transcription initiation"/>
    <property type="evidence" value="ECO:0007669"/>
    <property type="project" value="InterPro"/>
</dbReference>
<evidence type="ECO:0000256" key="1">
    <source>
        <dbReference type="ARBA" id="ARBA00010641"/>
    </source>
</evidence>
<dbReference type="Pfam" id="PF08281">
    <property type="entry name" value="Sigma70_r4_2"/>
    <property type="match status" value="1"/>
</dbReference>
<evidence type="ECO:0000259" key="5">
    <source>
        <dbReference type="Pfam" id="PF08281"/>
    </source>
</evidence>
<dbReference type="InterPro" id="IPR014284">
    <property type="entry name" value="RNA_pol_sigma-70_dom"/>
</dbReference>
<dbReference type="SUPFAM" id="SSF88659">
    <property type="entry name" value="Sigma3 and sigma4 domains of RNA polymerase sigma factors"/>
    <property type="match status" value="1"/>
</dbReference>
<evidence type="ECO:0000259" key="6">
    <source>
        <dbReference type="Pfam" id="PF22029"/>
    </source>
</evidence>
<keyword evidence="8" id="KW-1185">Reference proteome</keyword>
<dbReference type="GO" id="GO:0016987">
    <property type="term" value="F:sigma factor activity"/>
    <property type="evidence" value="ECO:0007669"/>
    <property type="project" value="UniProtKB-KW"/>
</dbReference>
<dbReference type="Gene3D" id="1.10.10.10">
    <property type="entry name" value="Winged helix-like DNA-binding domain superfamily/Winged helix DNA-binding domain"/>
    <property type="match status" value="1"/>
</dbReference>
<dbReference type="InterPro" id="IPR013324">
    <property type="entry name" value="RNA_pol_sigma_r3/r4-like"/>
</dbReference>
<dbReference type="RefSeq" id="WP_085122390.1">
    <property type="nucleotide sequence ID" value="NZ_FWZX01000005.1"/>
</dbReference>
<evidence type="ECO:0000256" key="2">
    <source>
        <dbReference type="ARBA" id="ARBA00023015"/>
    </source>
</evidence>
<dbReference type="Pfam" id="PF22029">
    <property type="entry name" value="PhyR_sigma2"/>
    <property type="match status" value="1"/>
</dbReference>
<dbReference type="InterPro" id="IPR053866">
    <property type="entry name" value="PhyR_sigma2"/>
</dbReference>
<feature type="domain" description="RNA polymerase sigma factor 70 region 4 type 2" evidence="5">
    <location>
        <begin position="97"/>
        <end position="149"/>
    </location>
</feature>
<dbReference type="InterPro" id="IPR013325">
    <property type="entry name" value="RNA_pol_sigma_r2"/>
</dbReference>
<dbReference type="EMBL" id="FWZX01000005">
    <property type="protein sequence ID" value="SMF14755.1"/>
    <property type="molecule type" value="Genomic_DNA"/>
</dbReference>
<dbReference type="PANTHER" id="PTHR43133">
    <property type="entry name" value="RNA POLYMERASE ECF-TYPE SIGMA FACTO"/>
    <property type="match status" value="1"/>
</dbReference>
<dbReference type="GO" id="GO:0003677">
    <property type="term" value="F:DNA binding"/>
    <property type="evidence" value="ECO:0007669"/>
    <property type="project" value="InterPro"/>
</dbReference>
<dbReference type="InterPro" id="IPR036388">
    <property type="entry name" value="WH-like_DNA-bd_sf"/>
</dbReference>
<dbReference type="NCBIfam" id="TIGR02937">
    <property type="entry name" value="sigma70-ECF"/>
    <property type="match status" value="1"/>
</dbReference>
<dbReference type="InterPro" id="IPR039425">
    <property type="entry name" value="RNA_pol_sigma-70-like"/>
</dbReference>